<keyword evidence="1" id="KW-0732">Signal</keyword>
<dbReference type="Proteomes" id="UP000317646">
    <property type="component" value="Unassembled WGS sequence"/>
</dbReference>
<dbReference type="AlphaFoldDB" id="A0A502GB43"/>
<reference evidence="2 3" key="1">
    <citation type="journal article" date="2019" name="Environ. Microbiol.">
        <title>Species interactions and distinct microbial communities in high Arctic permafrost affected cryosols are associated with the CH4 and CO2 gas fluxes.</title>
        <authorList>
            <person name="Altshuler I."/>
            <person name="Hamel J."/>
            <person name="Turney S."/>
            <person name="Magnuson E."/>
            <person name="Levesque R."/>
            <person name="Greer C."/>
            <person name="Whyte L.G."/>
        </authorList>
    </citation>
    <scope>NUCLEOTIDE SEQUENCE [LARGE SCALE GENOMIC DNA]</scope>
    <source>
        <strain evidence="2 3">S9.2P</strain>
    </source>
</reference>
<feature type="chain" id="PRO_5021455771" evidence="1">
    <location>
        <begin position="16"/>
        <end position="137"/>
    </location>
</feature>
<protein>
    <submittedName>
        <fullName evidence="2">Uncharacterized protein</fullName>
    </submittedName>
</protein>
<dbReference type="OrthoDB" id="886690at2"/>
<gene>
    <name evidence="2" type="ORF">EAH73_21320</name>
</gene>
<sequence>MLVAFLVVMPLLTWAQHTVPAPGAPTTARELVHKTFLIGYPDAAHPPAPEDRSYFIFQPDGRAVYRGTRGVAVQKDSPLGWRVAGDSLFLTPGAVTLEAAGQTQRIARAVVRYAVTKVPGGYLLRRNAEQTLLTEVK</sequence>
<proteinExistence type="predicted"/>
<name>A0A502GB43_9BACT</name>
<dbReference type="RefSeq" id="WP_140469475.1">
    <property type="nucleotide sequence ID" value="NZ_RCYZ01000013.1"/>
</dbReference>
<evidence type="ECO:0000256" key="1">
    <source>
        <dbReference type="SAM" id="SignalP"/>
    </source>
</evidence>
<feature type="signal peptide" evidence="1">
    <location>
        <begin position="1"/>
        <end position="15"/>
    </location>
</feature>
<evidence type="ECO:0000313" key="2">
    <source>
        <dbReference type="EMBL" id="TPG59457.1"/>
    </source>
</evidence>
<keyword evidence="3" id="KW-1185">Reference proteome</keyword>
<dbReference type="EMBL" id="RCYZ01000013">
    <property type="protein sequence ID" value="TPG59457.1"/>
    <property type="molecule type" value="Genomic_DNA"/>
</dbReference>
<accession>A0A502GB43</accession>
<comment type="caution">
    <text evidence="2">The sequence shown here is derived from an EMBL/GenBank/DDBJ whole genome shotgun (WGS) entry which is preliminary data.</text>
</comment>
<evidence type="ECO:0000313" key="3">
    <source>
        <dbReference type="Proteomes" id="UP000317646"/>
    </source>
</evidence>
<organism evidence="2 3">
    <name type="scientific">Hymenobacter nivis</name>
    <dbReference type="NCBI Taxonomy" id="1850093"/>
    <lineage>
        <taxon>Bacteria</taxon>
        <taxon>Pseudomonadati</taxon>
        <taxon>Bacteroidota</taxon>
        <taxon>Cytophagia</taxon>
        <taxon>Cytophagales</taxon>
        <taxon>Hymenobacteraceae</taxon>
        <taxon>Hymenobacter</taxon>
    </lineage>
</organism>